<dbReference type="GeneID" id="54422495"/>
<feature type="signal peptide" evidence="1">
    <location>
        <begin position="1"/>
        <end position="16"/>
    </location>
</feature>
<dbReference type="RefSeq" id="XP_033533229.1">
    <property type="nucleotide sequence ID" value="XM_033681925.1"/>
</dbReference>
<name>A0A6G1G0Q4_9PEZI</name>
<feature type="chain" id="PRO_5044631743" description="Concanavalin A-like lectin/glucanase" evidence="1">
    <location>
        <begin position="17"/>
        <end position="460"/>
    </location>
</feature>
<dbReference type="OrthoDB" id="3882295at2759"/>
<dbReference type="Proteomes" id="UP000504638">
    <property type="component" value="Unplaced"/>
</dbReference>
<dbReference type="EMBL" id="ML975161">
    <property type="protein sequence ID" value="KAF1811598.1"/>
    <property type="molecule type" value="Genomic_DNA"/>
</dbReference>
<protein>
    <recommendedName>
        <fullName evidence="5">Concanavalin A-like lectin/glucanase</fullName>
    </recommendedName>
</protein>
<proteinExistence type="predicted"/>
<reference evidence="4" key="3">
    <citation type="submission" date="2025-04" db="UniProtKB">
        <authorList>
            <consortium name="RefSeq"/>
        </authorList>
    </citation>
    <scope>IDENTIFICATION</scope>
    <source>
        <strain evidence="4">CBS 781.70</strain>
    </source>
</reference>
<dbReference type="InterPro" id="IPR011692">
    <property type="entry name" value="Stress_up-reg_Nod19"/>
</dbReference>
<dbReference type="Pfam" id="PF07712">
    <property type="entry name" value="SURNod19"/>
    <property type="match status" value="1"/>
</dbReference>
<evidence type="ECO:0000313" key="2">
    <source>
        <dbReference type="EMBL" id="KAF1811598.1"/>
    </source>
</evidence>
<evidence type="ECO:0008006" key="5">
    <source>
        <dbReference type="Google" id="ProtNLM"/>
    </source>
</evidence>
<accession>A0A6G1G0Q4</accession>
<gene>
    <name evidence="2 4" type="ORF">P152DRAFT_483041</name>
</gene>
<keyword evidence="1" id="KW-0732">Signal</keyword>
<reference evidence="4" key="2">
    <citation type="submission" date="2020-04" db="EMBL/GenBank/DDBJ databases">
        <authorList>
            <consortium name="NCBI Genome Project"/>
        </authorList>
    </citation>
    <scope>NUCLEOTIDE SEQUENCE</scope>
    <source>
        <strain evidence="4">CBS 781.70</strain>
    </source>
</reference>
<keyword evidence="3" id="KW-1185">Reference proteome</keyword>
<dbReference type="AlphaFoldDB" id="A0A6G1G0Q4"/>
<sequence length="460" mass="46033">MLHATTLLLLPLAAIAAPLESRQHDHGAATGGTGATGGAAGAGSAGAAGGSSGLAGLLGGSGGEGGSSGLAGLFGKGSGSGGSGGLAGLLGGGSNGSSPFAGLFGGGDPLTPFKTYELEPKIRKDAKRVKYAWGPYELLGASADKPAGSFSMDPNGQSFMSSVTGVAGPAAVLAGKVGLMYEDGCEANIETGIYTHHILTRATGKKDVPFVGRCPTEDGKPANSSSGLSSLLAGLNIGSGFIGAGEDNGNEPNMYTNSDGTYPSAFNIAAGEKFSAQLDLVNYKETTQKLYITFDIEYLEGSAENDATSALLSVTGCGADPIATSKDGPASTKSKKWGILSDGYIVSAKGHLHDGGDKMVLFLNDKEVCTSEAIYGGAGGTTTINGKEWEMLNGMSQCSNSIAVKAGDYISMEAFYDLAKHPLREDQGGAGHDDGHSLGIMGMFSLSYAAGGASSNSTAA</sequence>
<organism evidence="2">
    <name type="scientific">Eremomyces bilateralis CBS 781.70</name>
    <dbReference type="NCBI Taxonomy" id="1392243"/>
    <lineage>
        <taxon>Eukaryota</taxon>
        <taxon>Fungi</taxon>
        <taxon>Dikarya</taxon>
        <taxon>Ascomycota</taxon>
        <taxon>Pezizomycotina</taxon>
        <taxon>Dothideomycetes</taxon>
        <taxon>Dothideomycetes incertae sedis</taxon>
        <taxon>Eremomycetales</taxon>
        <taxon>Eremomycetaceae</taxon>
        <taxon>Eremomyces</taxon>
    </lineage>
</organism>
<reference evidence="2 4" key="1">
    <citation type="submission" date="2020-01" db="EMBL/GenBank/DDBJ databases">
        <authorList>
            <consortium name="DOE Joint Genome Institute"/>
            <person name="Haridas S."/>
            <person name="Albert R."/>
            <person name="Binder M."/>
            <person name="Bloem J."/>
            <person name="Labutti K."/>
            <person name="Salamov A."/>
            <person name="Andreopoulos B."/>
            <person name="Baker S.E."/>
            <person name="Barry K."/>
            <person name="Bills G."/>
            <person name="Bluhm B.H."/>
            <person name="Cannon C."/>
            <person name="Castanera R."/>
            <person name="Culley D.E."/>
            <person name="Daum C."/>
            <person name="Ezra D."/>
            <person name="Gonzalez J.B."/>
            <person name="Henrissat B."/>
            <person name="Kuo A."/>
            <person name="Liang C."/>
            <person name="Lipzen A."/>
            <person name="Lutzoni F."/>
            <person name="Magnuson J."/>
            <person name="Mondo S."/>
            <person name="Nolan M."/>
            <person name="Ohm R."/>
            <person name="Pangilinan J."/>
            <person name="Park H.-J."/>
            <person name="Ramirez L."/>
            <person name="Alfaro M."/>
            <person name="Sun H."/>
            <person name="Tritt A."/>
            <person name="Yoshinaga Y."/>
            <person name="Zwiers L.-H."/>
            <person name="Turgeon B.G."/>
            <person name="Goodwin S.B."/>
            <person name="Spatafora J.W."/>
            <person name="Crous P.W."/>
            <person name="Grigoriev I.V."/>
        </authorList>
    </citation>
    <scope>NUCLEOTIDE SEQUENCE</scope>
    <source>
        <strain evidence="2 4">CBS 781.70</strain>
    </source>
</reference>
<evidence type="ECO:0000256" key="1">
    <source>
        <dbReference type="SAM" id="SignalP"/>
    </source>
</evidence>
<evidence type="ECO:0000313" key="4">
    <source>
        <dbReference type="RefSeq" id="XP_033533229.1"/>
    </source>
</evidence>
<evidence type="ECO:0000313" key="3">
    <source>
        <dbReference type="Proteomes" id="UP000504638"/>
    </source>
</evidence>